<organism evidence="2 3">
    <name type="scientific">Ensete ventricosum</name>
    <name type="common">Abyssinian banana</name>
    <name type="synonym">Musa ensete</name>
    <dbReference type="NCBI Taxonomy" id="4639"/>
    <lineage>
        <taxon>Eukaryota</taxon>
        <taxon>Viridiplantae</taxon>
        <taxon>Streptophyta</taxon>
        <taxon>Embryophyta</taxon>
        <taxon>Tracheophyta</taxon>
        <taxon>Spermatophyta</taxon>
        <taxon>Magnoliopsida</taxon>
        <taxon>Liliopsida</taxon>
        <taxon>Zingiberales</taxon>
        <taxon>Musaceae</taxon>
        <taxon>Ensete</taxon>
    </lineage>
</organism>
<accession>A0A426ZE87</accession>
<dbReference type="Proteomes" id="UP000287651">
    <property type="component" value="Unassembled WGS sequence"/>
</dbReference>
<protein>
    <submittedName>
        <fullName evidence="2">Uncharacterized protein</fullName>
    </submittedName>
</protein>
<name>A0A426ZE87_ENSVE</name>
<dbReference type="EMBL" id="AMZH03007048">
    <property type="protein sequence ID" value="RRT62280.1"/>
    <property type="molecule type" value="Genomic_DNA"/>
</dbReference>
<reference evidence="2 3" key="1">
    <citation type="journal article" date="2014" name="Agronomy (Basel)">
        <title>A Draft Genome Sequence for Ensete ventricosum, the Drought-Tolerant Tree Against Hunger.</title>
        <authorList>
            <person name="Harrison J."/>
            <person name="Moore K.A."/>
            <person name="Paszkiewicz K."/>
            <person name="Jones T."/>
            <person name="Grant M."/>
            <person name="Ambacheew D."/>
            <person name="Muzemil S."/>
            <person name="Studholme D.J."/>
        </authorList>
    </citation>
    <scope>NUCLEOTIDE SEQUENCE [LARGE SCALE GENOMIC DNA]</scope>
</reference>
<evidence type="ECO:0000256" key="1">
    <source>
        <dbReference type="SAM" id="MobiDB-lite"/>
    </source>
</evidence>
<feature type="region of interest" description="Disordered" evidence="1">
    <location>
        <begin position="61"/>
        <end position="88"/>
    </location>
</feature>
<gene>
    <name evidence="2" type="ORF">B296_00043507</name>
</gene>
<sequence length="88" mass="9604">MVGEELTGLEELVLVDRAVHSRPQSGLQLRRESPSRRLHGCLLFAEIEDGEIPLRRTSHHGTEMYADGSPVRSPKTSEAVIAGRSLGG</sequence>
<evidence type="ECO:0000313" key="3">
    <source>
        <dbReference type="Proteomes" id="UP000287651"/>
    </source>
</evidence>
<evidence type="ECO:0000313" key="2">
    <source>
        <dbReference type="EMBL" id="RRT62280.1"/>
    </source>
</evidence>
<comment type="caution">
    <text evidence="2">The sequence shown here is derived from an EMBL/GenBank/DDBJ whole genome shotgun (WGS) entry which is preliminary data.</text>
</comment>
<dbReference type="AlphaFoldDB" id="A0A426ZE87"/>
<proteinExistence type="predicted"/>